<keyword evidence="4 5" id="KW-0472">Membrane</keyword>
<sequence length="544" mass="61491">ILFVQELVAHIHRSAGMGYEREVETSVHMRLYFLDKKNFILLSLLFCITVSASILIGTQGPPVLLRTTINGSDVLSQKSELAIGPFDIKTQPLYIYQREIWLSAVLHIKPLSAALSVPFHIYVSIGCRSLQSEVSSNARPQSLMWMRNFSNSLLLTCYGQTCTEKLIAHLPVVGCDLHTFHVNFSAQSATSSSSAFATAPKKRTKSPPSDVSATSFIEVSSVEFILQTFNPPFSYFELFSRFFAFFSSTLLLLYFLAAMGKFELRRWTIEQRWTPVILTLLLFYYDPFHPLVFLVNSWVPEACDYIFHITFLSALLLFWLCVYHGMRVTDRSFRQFYLPKLLVVGSIWLLLVSLTCWKMHSSYSDPQFAFSMDQTAVVAWLAALGVLGFIYLLFFLILVIRSCSELHALPYFGRRLRFLTVSACLVAIGWFIVFALRFDLVFPPSYRPVTTVTLAPPSTDSAPHSTASLLPSPMFRSALEVSVPFGLFLANALLIVIVYAPARNALSEANFKDNPIVSMINDSDEDVLFGSDPEDLQLRPVRRR</sequence>
<feature type="transmembrane region" description="Helical" evidence="5">
    <location>
        <begin position="269"/>
        <end position="285"/>
    </location>
</feature>
<evidence type="ECO:0000256" key="5">
    <source>
        <dbReference type="SAM" id="Phobius"/>
    </source>
</evidence>
<evidence type="ECO:0000313" key="8">
    <source>
        <dbReference type="EMBL" id="JAP57151.1"/>
    </source>
</evidence>
<feature type="domain" description="Wntless-like transmembrane" evidence="6">
    <location>
        <begin position="230"/>
        <end position="502"/>
    </location>
</feature>
<name>A0A0X3PZA4_SCHSO</name>
<evidence type="ECO:0000256" key="1">
    <source>
        <dbReference type="ARBA" id="ARBA00004141"/>
    </source>
</evidence>
<feature type="transmembrane region" description="Helical" evidence="5">
    <location>
        <begin position="337"/>
        <end position="357"/>
    </location>
</feature>
<feature type="transmembrane region" description="Helical" evidence="5">
    <location>
        <begin position="377"/>
        <end position="398"/>
    </location>
</feature>
<accession>A0A0X3PZA4</accession>
<protein>
    <recommendedName>
        <fullName evidence="9">Transmembrane protein 181</fullName>
    </recommendedName>
</protein>
<feature type="transmembrane region" description="Helical" evidence="5">
    <location>
        <begin position="481"/>
        <end position="502"/>
    </location>
</feature>
<feature type="transmembrane region" description="Helical" evidence="5">
    <location>
        <begin position="238"/>
        <end position="257"/>
    </location>
</feature>
<dbReference type="EMBL" id="GEEE01006074">
    <property type="protein sequence ID" value="JAP57151.1"/>
    <property type="molecule type" value="Transcribed_RNA"/>
</dbReference>
<keyword evidence="3 5" id="KW-1133">Transmembrane helix</keyword>
<reference evidence="8" key="1">
    <citation type="submission" date="2016-01" db="EMBL/GenBank/DDBJ databases">
        <title>Reference transcriptome for the parasite Schistocephalus solidus: insights into the molecular evolution of parasitism.</title>
        <authorList>
            <person name="Hebert F.O."/>
            <person name="Grambauer S."/>
            <person name="Barber I."/>
            <person name="Landry C.R."/>
            <person name="Aubin-Horth N."/>
        </authorList>
    </citation>
    <scope>NUCLEOTIDE SEQUENCE</scope>
</reference>
<dbReference type="Pfam" id="PF06664">
    <property type="entry name" value="WLS-like_TM"/>
    <property type="match status" value="1"/>
</dbReference>
<dbReference type="InterPro" id="IPR040416">
    <property type="entry name" value="TMEM181"/>
</dbReference>
<feature type="transmembrane region" description="Helical" evidence="5">
    <location>
        <begin position="305"/>
        <end position="325"/>
    </location>
</feature>
<dbReference type="InterPro" id="IPR047843">
    <property type="entry name" value="WLS-like_TM"/>
</dbReference>
<evidence type="ECO:0000256" key="2">
    <source>
        <dbReference type="ARBA" id="ARBA00022692"/>
    </source>
</evidence>
<feature type="non-terminal residue" evidence="8">
    <location>
        <position position="1"/>
    </location>
</feature>
<evidence type="ECO:0000259" key="6">
    <source>
        <dbReference type="Pfam" id="PF06664"/>
    </source>
</evidence>
<gene>
    <name evidence="8" type="ORF">TR167435</name>
</gene>
<dbReference type="PANTHER" id="PTHR31918:SF1">
    <property type="entry name" value="TRANSMEMBRANE PROTEIN 181"/>
    <property type="match status" value="1"/>
</dbReference>
<dbReference type="GO" id="GO:0016020">
    <property type="term" value="C:membrane"/>
    <property type="evidence" value="ECO:0007669"/>
    <property type="project" value="UniProtKB-SubCell"/>
</dbReference>
<dbReference type="Pfam" id="PF21885">
    <property type="entry name" value="TMEM181_GOLD"/>
    <property type="match status" value="1"/>
</dbReference>
<dbReference type="GO" id="GO:0015643">
    <property type="term" value="F:toxic substance binding"/>
    <property type="evidence" value="ECO:0007669"/>
    <property type="project" value="InterPro"/>
</dbReference>
<evidence type="ECO:0000256" key="4">
    <source>
        <dbReference type="ARBA" id="ARBA00023136"/>
    </source>
</evidence>
<evidence type="ECO:0000259" key="7">
    <source>
        <dbReference type="Pfam" id="PF21885"/>
    </source>
</evidence>
<dbReference type="AlphaFoldDB" id="A0A0X3PZA4"/>
<keyword evidence="2 5" id="KW-0812">Transmembrane</keyword>
<proteinExistence type="predicted"/>
<organism evidence="8">
    <name type="scientific">Schistocephalus solidus</name>
    <name type="common">Tapeworm</name>
    <dbReference type="NCBI Taxonomy" id="70667"/>
    <lineage>
        <taxon>Eukaryota</taxon>
        <taxon>Metazoa</taxon>
        <taxon>Spiralia</taxon>
        <taxon>Lophotrochozoa</taxon>
        <taxon>Platyhelminthes</taxon>
        <taxon>Cestoda</taxon>
        <taxon>Eucestoda</taxon>
        <taxon>Diphyllobothriidea</taxon>
        <taxon>Diphyllobothriidae</taxon>
        <taxon>Schistocephalus</taxon>
    </lineage>
</organism>
<feature type="transmembrane region" description="Helical" evidence="5">
    <location>
        <begin position="418"/>
        <end position="438"/>
    </location>
</feature>
<evidence type="ECO:0008006" key="9">
    <source>
        <dbReference type="Google" id="ProtNLM"/>
    </source>
</evidence>
<comment type="subcellular location">
    <subcellularLocation>
        <location evidence="1">Membrane</location>
        <topology evidence="1">Multi-pass membrane protein</topology>
    </subcellularLocation>
</comment>
<dbReference type="InterPro" id="IPR054077">
    <property type="entry name" value="TMEM181_GOLD"/>
</dbReference>
<feature type="domain" description="TMEM181 GOLD" evidence="7">
    <location>
        <begin position="84"/>
        <end position="192"/>
    </location>
</feature>
<dbReference type="PANTHER" id="PTHR31918">
    <property type="entry name" value="TRANSMEMBRANE PROTEIN 181"/>
    <property type="match status" value="1"/>
</dbReference>
<feature type="transmembrane region" description="Helical" evidence="5">
    <location>
        <begin position="39"/>
        <end position="57"/>
    </location>
</feature>
<evidence type="ECO:0000256" key="3">
    <source>
        <dbReference type="ARBA" id="ARBA00022989"/>
    </source>
</evidence>